<dbReference type="EMBL" id="CP022129">
    <property type="protein sequence ID" value="ASF45904.1"/>
    <property type="molecule type" value="Genomic_DNA"/>
</dbReference>
<dbReference type="Proteomes" id="UP000197019">
    <property type="component" value="Chromosome"/>
</dbReference>
<gene>
    <name evidence="1" type="ORF">CEK71_07335</name>
</gene>
<evidence type="ECO:0008006" key="3">
    <source>
        <dbReference type="Google" id="ProtNLM"/>
    </source>
</evidence>
<reference evidence="1 2" key="1">
    <citation type="submission" date="2017-06" db="EMBL/GenBank/DDBJ databases">
        <title>Genome Sequencing of the methanotroph Methylovulum psychrotolerants str. HV10-M2 isolated from a high-altitude environment.</title>
        <authorList>
            <person name="Mateos-Rivera A."/>
        </authorList>
    </citation>
    <scope>NUCLEOTIDE SEQUENCE [LARGE SCALE GENOMIC DNA]</scope>
    <source>
        <strain evidence="1 2">HV10_M2</strain>
    </source>
</reference>
<dbReference type="Gene3D" id="2.60.120.260">
    <property type="entry name" value="Galactose-binding domain-like"/>
    <property type="match status" value="1"/>
</dbReference>
<evidence type="ECO:0000313" key="1">
    <source>
        <dbReference type="EMBL" id="ASF45904.1"/>
    </source>
</evidence>
<sequence>MVLVAGTCSATPITLPTEYPINMGFKTLYSDPDPTIGDGSRAGNESFDNVGNAANFAIHHGYLSDMNAIKSQYPNSGIITILANPPTTIYVGSDSGTTKVGTVFPGHFLYYTGTTATASITSTASQINVADTSVFNVGDYILIRNSTSDWSNFEHAKVTQILSGAITVTRSTNYGTTAKSFSSGAYIAPHVAAWTTSTDMSYRLNYSLHAPTDSQGHKANYWAAQLMGTGLNSQTQHQGMEHDVILNSYYHYARPIDANNDGTGDWGSFNGINSFGLGIQEYAGFLRTQLTNLGSPDKIVQFDSDTPLRGYRGFNYVNGVQMETFMDNVNTDGGRFSEAYEHLSHWVQKAQALPKFSYGYNRMPTATYHSNTSTYAPDSAFRRHFAVGLMVGMPHPYGSGDDMGIFDWSEQRGGGSNYKWLGAASGAASREVPADTTNHLQDATWELDIASNYTVKLDGNIASDGASYVTDGSHSIEIAGVPSGTKPNDYGVGLLLSSTAMGNLTIGQEYTLTFDAKASDSFSVQVNGETHNFSNTPFQIHAGNFGGYDAWVLADGDWRTYTLSFTATNYPRNIKLGISETLGTVYFRNIKFQYGTANRLSRTFANGKAFLNMSDNAWTIDSTTRPDLLPASNPYYDLQGNKIGSSFTIPAKDAVFLKKTAN</sequence>
<dbReference type="KEGG" id="mpsy:CEK71_07335"/>
<protein>
    <recommendedName>
        <fullName evidence="3">CBM-cenC domain-containing protein</fullName>
    </recommendedName>
</protein>
<name>A0A1Z4BX76_9GAMM</name>
<proteinExistence type="predicted"/>
<accession>A0A1Z4BX76</accession>
<organism evidence="1 2">
    <name type="scientific">Methylovulum psychrotolerans</name>
    <dbReference type="NCBI Taxonomy" id="1704499"/>
    <lineage>
        <taxon>Bacteria</taxon>
        <taxon>Pseudomonadati</taxon>
        <taxon>Pseudomonadota</taxon>
        <taxon>Gammaproteobacteria</taxon>
        <taxon>Methylococcales</taxon>
        <taxon>Methylococcaceae</taxon>
        <taxon>Methylovulum</taxon>
    </lineage>
</organism>
<dbReference type="InterPro" id="IPR008979">
    <property type="entry name" value="Galactose-bd-like_sf"/>
</dbReference>
<evidence type="ECO:0000313" key="2">
    <source>
        <dbReference type="Proteomes" id="UP000197019"/>
    </source>
</evidence>
<dbReference type="SUPFAM" id="SSF49785">
    <property type="entry name" value="Galactose-binding domain-like"/>
    <property type="match status" value="1"/>
</dbReference>
<dbReference type="AlphaFoldDB" id="A0A1Z4BX76"/>
<keyword evidence="2" id="KW-1185">Reference proteome</keyword>